<evidence type="ECO:0000313" key="16">
    <source>
        <dbReference type="WBParaSite" id="jg15722"/>
    </source>
</evidence>
<keyword evidence="11" id="KW-0325">Glycoprotein</keyword>
<dbReference type="PANTHER" id="PTHR48438:SF1">
    <property type="entry name" value="ALPHA-(1,3)-FUCOSYLTRANSFERASE C-RELATED"/>
    <property type="match status" value="1"/>
</dbReference>
<dbReference type="Pfam" id="PF17039">
    <property type="entry name" value="Glyco_tran_10_N"/>
    <property type="match status" value="1"/>
</dbReference>
<dbReference type="InterPro" id="IPR031481">
    <property type="entry name" value="Glyco_tran_10_N"/>
</dbReference>
<dbReference type="GO" id="GO:0008417">
    <property type="term" value="F:fucosyltransferase activity"/>
    <property type="evidence" value="ECO:0007669"/>
    <property type="project" value="InterPro"/>
</dbReference>
<evidence type="ECO:0000256" key="1">
    <source>
        <dbReference type="ARBA" id="ARBA00004447"/>
    </source>
</evidence>
<dbReference type="Proteomes" id="UP000887574">
    <property type="component" value="Unplaced"/>
</dbReference>
<evidence type="ECO:0000259" key="14">
    <source>
        <dbReference type="Pfam" id="PF17039"/>
    </source>
</evidence>
<evidence type="ECO:0000313" key="15">
    <source>
        <dbReference type="Proteomes" id="UP000887574"/>
    </source>
</evidence>
<dbReference type="PANTHER" id="PTHR48438">
    <property type="entry name" value="ALPHA-(1,3)-FUCOSYLTRANSFERASE C-RELATED"/>
    <property type="match status" value="1"/>
</dbReference>
<accession>A0A915D5V6</accession>
<organism evidence="15 16">
    <name type="scientific">Ditylenchus dipsaci</name>
    <dbReference type="NCBI Taxonomy" id="166011"/>
    <lineage>
        <taxon>Eukaryota</taxon>
        <taxon>Metazoa</taxon>
        <taxon>Ecdysozoa</taxon>
        <taxon>Nematoda</taxon>
        <taxon>Chromadorea</taxon>
        <taxon>Rhabditida</taxon>
        <taxon>Tylenchina</taxon>
        <taxon>Tylenchomorpha</taxon>
        <taxon>Sphaerularioidea</taxon>
        <taxon>Anguinidae</taxon>
        <taxon>Anguininae</taxon>
        <taxon>Ditylenchus</taxon>
    </lineage>
</organism>
<dbReference type="Gene3D" id="3.40.50.11660">
    <property type="entry name" value="Glycosyl transferase family 10, C-terminal domain"/>
    <property type="match status" value="1"/>
</dbReference>
<reference evidence="16" key="1">
    <citation type="submission" date="2022-11" db="UniProtKB">
        <authorList>
            <consortium name="WormBaseParasite"/>
        </authorList>
    </citation>
    <scope>IDENTIFICATION</scope>
</reference>
<dbReference type="InterPro" id="IPR001503">
    <property type="entry name" value="Glyco_trans_10"/>
</dbReference>
<evidence type="ECO:0000256" key="2">
    <source>
        <dbReference type="ARBA" id="ARBA00004922"/>
    </source>
</evidence>
<keyword evidence="6 12" id="KW-0812">Transmembrane</keyword>
<evidence type="ECO:0000256" key="6">
    <source>
        <dbReference type="ARBA" id="ARBA00022692"/>
    </source>
</evidence>
<evidence type="ECO:0000256" key="5">
    <source>
        <dbReference type="ARBA" id="ARBA00022679"/>
    </source>
</evidence>
<dbReference type="EC" id="2.4.1.-" evidence="12"/>
<feature type="domain" description="Fucosyltransferase C-terminal" evidence="13">
    <location>
        <begin position="228"/>
        <end position="352"/>
    </location>
</feature>
<dbReference type="InterPro" id="IPR038577">
    <property type="entry name" value="GT10-like_C_sf"/>
</dbReference>
<keyword evidence="15" id="KW-1185">Reference proteome</keyword>
<protein>
    <recommendedName>
        <fullName evidence="12">Fucosyltransferase</fullName>
        <ecNumber evidence="12">2.4.1.-</ecNumber>
    </recommendedName>
</protein>
<keyword evidence="9 12" id="KW-0333">Golgi apparatus</keyword>
<keyword evidence="5 12" id="KW-0808">Transferase</keyword>
<dbReference type="WBParaSite" id="jg15722">
    <property type="protein sequence ID" value="jg15722"/>
    <property type="gene ID" value="jg15722"/>
</dbReference>
<comment type="pathway">
    <text evidence="2">Protein modification; protein glycosylation.</text>
</comment>
<evidence type="ECO:0000256" key="8">
    <source>
        <dbReference type="ARBA" id="ARBA00022989"/>
    </source>
</evidence>
<dbReference type="GO" id="GO:0032580">
    <property type="term" value="C:Golgi cisterna membrane"/>
    <property type="evidence" value="ECO:0007669"/>
    <property type="project" value="UniProtKB-SubCell"/>
</dbReference>
<comment type="subcellular location">
    <subcellularLocation>
        <location evidence="1 12">Golgi apparatus</location>
        <location evidence="1 12">Golgi stack membrane</location>
        <topology evidence="1 12">Single-pass type II membrane protein</topology>
    </subcellularLocation>
</comment>
<evidence type="ECO:0000256" key="10">
    <source>
        <dbReference type="ARBA" id="ARBA00023136"/>
    </source>
</evidence>
<evidence type="ECO:0000256" key="9">
    <source>
        <dbReference type="ARBA" id="ARBA00023034"/>
    </source>
</evidence>
<evidence type="ECO:0000256" key="3">
    <source>
        <dbReference type="ARBA" id="ARBA00008919"/>
    </source>
</evidence>
<dbReference type="SUPFAM" id="SSF53756">
    <property type="entry name" value="UDP-Glycosyltransferase/glycogen phosphorylase"/>
    <property type="match status" value="1"/>
</dbReference>
<dbReference type="Pfam" id="PF00852">
    <property type="entry name" value="Glyco_transf_10"/>
    <property type="match status" value="1"/>
</dbReference>
<sequence>MGTGGDVLHSAGHYNIFAPALAHGFETFHPDLGSKRRISEPISMSKSGGLTSTGSTWDNQCKIDSRHLVFKRLITPAIPYLNYSNSSDSLLTAPVILAWTTFFEENLIKEALLKGADEPECPYKCIYSDDKQKYNTNASVIIFHIRNLNQSDLPTENPNQLKVFFLQESPAHSGNSYKKMPADYFNLTMTYRKDSDIFLPYDTFDKIAVNETVAEEVWQENEIVDKLKKKSKLALLLVSNCNTSSKREKYVEELKKHMNISEFGKCSNISCPGNACRDQKIDEHFFYLAFENSICKQYITEKFWNIKRLIVPVVLSRKPFKGLEIPSDAYIAAEDFPNEYIKLLSWTKTYKKTSSTEDPLCKLCQMAIERKPKQ</sequence>
<evidence type="ECO:0000256" key="7">
    <source>
        <dbReference type="ARBA" id="ARBA00022968"/>
    </source>
</evidence>
<comment type="similarity">
    <text evidence="3 12">Belongs to the glycosyltransferase 10 family.</text>
</comment>
<name>A0A915D5V6_9BILA</name>
<proteinExistence type="inferred from homology"/>
<feature type="domain" description="Fucosyltransferase N-terminal" evidence="14">
    <location>
        <begin position="94"/>
        <end position="201"/>
    </location>
</feature>
<evidence type="ECO:0000256" key="4">
    <source>
        <dbReference type="ARBA" id="ARBA00022676"/>
    </source>
</evidence>
<keyword evidence="8" id="KW-1133">Transmembrane helix</keyword>
<evidence type="ECO:0000256" key="11">
    <source>
        <dbReference type="ARBA" id="ARBA00023180"/>
    </source>
</evidence>
<keyword evidence="4 12" id="KW-0328">Glycosyltransferase</keyword>
<dbReference type="InterPro" id="IPR055270">
    <property type="entry name" value="Glyco_tran_10_C"/>
</dbReference>
<dbReference type="AlphaFoldDB" id="A0A915D5V6"/>
<keyword evidence="10" id="KW-0472">Membrane</keyword>
<evidence type="ECO:0000256" key="12">
    <source>
        <dbReference type="RuleBase" id="RU003832"/>
    </source>
</evidence>
<evidence type="ECO:0000259" key="13">
    <source>
        <dbReference type="Pfam" id="PF00852"/>
    </source>
</evidence>
<keyword evidence="7" id="KW-0735">Signal-anchor</keyword>